<evidence type="ECO:0000313" key="4">
    <source>
        <dbReference type="Proteomes" id="UP000293902"/>
    </source>
</evidence>
<dbReference type="EMBL" id="QLNI01000005">
    <property type="protein sequence ID" value="RAM03419.1"/>
    <property type="molecule type" value="Genomic_DNA"/>
</dbReference>
<evidence type="ECO:0000313" key="3">
    <source>
        <dbReference type="Proteomes" id="UP000248798"/>
    </source>
</evidence>
<dbReference type="Proteomes" id="UP000248798">
    <property type="component" value="Unassembled WGS sequence"/>
</dbReference>
<keyword evidence="4" id="KW-1185">Reference proteome</keyword>
<name>A0A328FG89_9BACT</name>
<dbReference type="AlphaFoldDB" id="A0A328FG89"/>
<evidence type="ECO:0000313" key="1">
    <source>
        <dbReference type="EMBL" id="QBH12620.1"/>
    </source>
</evidence>
<reference evidence="1 4" key="2">
    <citation type="submission" date="2019-02" db="EMBL/GenBank/DDBJ databases">
        <title>Complete genome sequence of Desulfobacter hydrogenophilus AcRS1.</title>
        <authorList>
            <person name="Marietou A."/>
            <person name="Lund M.B."/>
            <person name="Marshall I.P.G."/>
            <person name="Schreiber L."/>
            <person name="Jorgensen B."/>
        </authorList>
    </citation>
    <scope>NUCLEOTIDE SEQUENCE [LARGE SCALE GENOMIC DNA]</scope>
    <source>
        <strain evidence="1 4">AcRS1</strain>
    </source>
</reference>
<dbReference type="Gene3D" id="3.40.50.1240">
    <property type="entry name" value="Phosphoglycerate mutase-like"/>
    <property type="match status" value="1"/>
</dbReference>
<dbReference type="InterPro" id="IPR029033">
    <property type="entry name" value="His_PPase_superfam"/>
</dbReference>
<dbReference type="NCBIfam" id="TIGR00249">
    <property type="entry name" value="sixA"/>
    <property type="match status" value="1"/>
</dbReference>
<sequence>MSVFLVQHGLSLPKLEGPEKGLSEKGREETLKIAEVAAGYGVKISQIFHSGKKRAEQTALIMAETLCPGLAPEQMADISPMDDVTGLGNRLNPSSNHMVVGHLPYMEKLVAYLTTGREAPKVLKFQNSGIVCLDQDDSGWFIRWTLNPNIS</sequence>
<dbReference type="OrthoDB" id="9810154at2"/>
<dbReference type="EMBL" id="CP036313">
    <property type="protein sequence ID" value="QBH12620.1"/>
    <property type="molecule type" value="Genomic_DNA"/>
</dbReference>
<dbReference type="CDD" id="cd07067">
    <property type="entry name" value="HP_PGM_like"/>
    <property type="match status" value="1"/>
</dbReference>
<dbReference type="GO" id="GO:0005737">
    <property type="term" value="C:cytoplasm"/>
    <property type="evidence" value="ECO:0007669"/>
    <property type="project" value="InterPro"/>
</dbReference>
<dbReference type="Proteomes" id="UP000293902">
    <property type="component" value="Chromosome"/>
</dbReference>
<reference evidence="2 3" key="1">
    <citation type="submission" date="2018-06" db="EMBL/GenBank/DDBJ databases">
        <title>Complete Genome Sequence of Desulfobacter hydrogenophilus (DSM3380).</title>
        <authorList>
            <person name="Marietou A."/>
            <person name="Schreiber L."/>
            <person name="Marshall I."/>
            <person name="Jorgensen B."/>
        </authorList>
    </citation>
    <scope>NUCLEOTIDE SEQUENCE [LARGE SCALE GENOMIC DNA]</scope>
    <source>
        <strain evidence="2 3">DSM 3380</strain>
    </source>
</reference>
<dbReference type="SUPFAM" id="SSF53254">
    <property type="entry name" value="Phosphoglycerate mutase-like"/>
    <property type="match status" value="1"/>
</dbReference>
<gene>
    <name evidence="2" type="primary">sixA</name>
    <name evidence="2" type="ORF">DO021_03790</name>
    <name evidence="1" type="ORF">EYB58_06690</name>
</gene>
<dbReference type="InterPro" id="IPR013078">
    <property type="entry name" value="His_Pase_superF_clade-1"/>
</dbReference>
<dbReference type="RefSeq" id="WP_111953870.1">
    <property type="nucleotide sequence ID" value="NZ_CP036313.1"/>
</dbReference>
<dbReference type="InterPro" id="IPR004449">
    <property type="entry name" value="SixA"/>
</dbReference>
<protein>
    <submittedName>
        <fullName evidence="2">Phosphohistidine phosphatase SixA</fullName>
    </submittedName>
</protein>
<dbReference type="GO" id="GO:0101006">
    <property type="term" value="F:protein histidine phosphatase activity"/>
    <property type="evidence" value="ECO:0007669"/>
    <property type="project" value="InterPro"/>
</dbReference>
<proteinExistence type="predicted"/>
<evidence type="ECO:0000313" key="2">
    <source>
        <dbReference type="EMBL" id="RAM03419.1"/>
    </source>
</evidence>
<organism evidence="2 3">
    <name type="scientific">Desulfobacter hydrogenophilus</name>
    <dbReference type="NCBI Taxonomy" id="2291"/>
    <lineage>
        <taxon>Bacteria</taxon>
        <taxon>Pseudomonadati</taxon>
        <taxon>Thermodesulfobacteriota</taxon>
        <taxon>Desulfobacteria</taxon>
        <taxon>Desulfobacterales</taxon>
        <taxon>Desulfobacteraceae</taxon>
        <taxon>Desulfobacter</taxon>
    </lineage>
</organism>
<accession>A0A328FG89</accession>